<dbReference type="Pfam" id="PF25794">
    <property type="entry name" value="SACS"/>
    <property type="match status" value="1"/>
</dbReference>
<organism evidence="2 3">
    <name type="scientific">[Myrmecia] bisecta</name>
    <dbReference type="NCBI Taxonomy" id="41462"/>
    <lineage>
        <taxon>Eukaryota</taxon>
        <taxon>Viridiplantae</taxon>
        <taxon>Chlorophyta</taxon>
        <taxon>core chlorophytes</taxon>
        <taxon>Trebouxiophyceae</taxon>
        <taxon>Trebouxiales</taxon>
        <taxon>Trebouxiaceae</taxon>
        <taxon>Myrmecia</taxon>
    </lineage>
</organism>
<dbReference type="InterPro" id="IPR036890">
    <property type="entry name" value="HATPase_C_sf"/>
</dbReference>
<dbReference type="Proteomes" id="UP001489004">
    <property type="component" value="Unassembled WGS sequence"/>
</dbReference>
<dbReference type="GO" id="GO:0030544">
    <property type="term" value="F:Hsp70 protein binding"/>
    <property type="evidence" value="ECO:0007669"/>
    <property type="project" value="TreeGrafter"/>
</dbReference>
<evidence type="ECO:0000259" key="1">
    <source>
        <dbReference type="Pfam" id="PF25794"/>
    </source>
</evidence>
<reference evidence="2 3" key="1">
    <citation type="journal article" date="2024" name="Nat. Commun.">
        <title>Phylogenomics reveals the evolutionary origins of lichenization in chlorophyte algae.</title>
        <authorList>
            <person name="Puginier C."/>
            <person name="Libourel C."/>
            <person name="Otte J."/>
            <person name="Skaloud P."/>
            <person name="Haon M."/>
            <person name="Grisel S."/>
            <person name="Petersen M."/>
            <person name="Berrin J.G."/>
            <person name="Delaux P.M."/>
            <person name="Dal Grande F."/>
            <person name="Keller J."/>
        </authorList>
    </citation>
    <scope>NUCLEOTIDE SEQUENCE [LARGE SCALE GENOMIC DNA]</scope>
    <source>
        <strain evidence="2 3">SAG 2043</strain>
    </source>
</reference>
<gene>
    <name evidence="2" type="ORF">WJX72_007691</name>
</gene>
<dbReference type="EMBL" id="JALJOR010000006">
    <property type="protein sequence ID" value="KAK9815668.1"/>
    <property type="molecule type" value="Genomic_DNA"/>
</dbReference>
<name>A0AAW1Q488_9CHLO</name>
<comment type="caution">
    <text evidence="2">The sequence shown here is derived from an EMBL/GenBank/DDBJ whole genome shotgun (WGS) entry which is preliminary data.</text>
</comment>
<dbReference type="PANTHER" id="PTHR15600:SF42">
    <property type="entry name" value="SACSIN"/>
    <property type="match status" value="1"/>
</dbReference>
<dbReference type="AlphaFoldDB" id="A0AAW1Q488"/>
<protein>
    <recommendedName>
        <fullName evidence="1">Sacsin/Nov domain-containing protein</fullName>
    </recommendedName>
</protein>
<sequence length="122" mass="13030">MAASSGGYGHRVVQQESLTTRIRNVCTEYAVGNSTFMEGLANADDAGAKRYTIILDETTYPSDNVLDANLGPFQGPAMVFVDDAQFKDADWEGFLRIGDSAKKDDPGTTGKFGLGALTTLLT</sequence>
<proteinExistence type="predicted"/>
<evidence type="ECO:0000313" key="2">
    <source>
        <dbReference type="EMBL" id="KAK9815668.1"/>
    </source>
</evidence>
<dbReference type="PANTHER" id="PTHR15600">
    <property type="entry name" value="SACSIN"/>
    <property type="match status" value="1"/>
</dbReference>
<feature type="domain" description="Sacsin/Nov" evidence="1">
    <location>
        <begin position="15"/>
        <end position="115"/>
    </location>
</feature>
<evidence type="ECO:0000313" key="3">
    <source>
        <dbReference type="Proteomes" id="UP001489004"/>
    </source>
</evidence>
<accession>A0AAW1Q488</accession>
<dbReference type="SUPFAM" id="SSF55874">
    <property type="entry name" value="ATPase domain of HSP90 chaperone/DNA topoisomerase II/histidine kinase"/>
    <property type="match status" value="1"/>
</dbReference>
<dbReference type="InterPro" id="IPR052972">
    <property type="entry name" value="Sacsin_chaperone_reg"/>
</dbReference>
<dbReference type="InterPro" id="IPR058210">
    <property type="entry name" value="SACS/Nov_dom"/>
</dbReference>
<keyword evidence="3" id="KW-1185">Reference proteome</keyword>